<keyword evidence="4" id="KW-0472">Membrane</keyword>
<gene>
    <name evidence="5" type="ORF">ACHAW5_010840</name>
</gene>
<feature type="transmembrane region" description="Helical" evidence="4">
    <location>
        <begin position="262"/>
        <end position="280"/>
    </location>
</feature>
<keyword evidence="4" id="KW-1133">Transmembrane helix</keyword>
<keyword evidence="2" id="KW-0004">4Fe-4S</keyword>
<protein>
    <recommendedName>
        <fullName evidence="7">Radical SAM core domain-containing protein</fullName>
    </recommendedName>
</protein>
<evidence type="ECO:0000313" key="5">
    <source>
        <dbReference type="EMBL" id="KAL3773473.1"/>
    </source>
</evidence>
<dbReference type="InterPro" id="IPR013785">
    <property type="entry name" value="Aldolase_TIM"/>
</dbReference>
<dbReference type="AlphaFoldDB" id="A0ABD3NBQ6"/>
<keyword evidence="2" id="KW-0411">Iron-sulfur</keyword>
<evidence type="ECO:0000313" key="6">
    <source>
        <dbReference type="Proteomes" id="UP001530315"/>
    </source>
</evidence>
<evidence type="ECO:0000256" key="1">
    <source>
        <dbReference type="ARBA" id="ARBA00001966"/>
    </source>
</evidence>
<keyword evidence="6" id="KW-1185">Reference proteome</keyword>
<feature type="region of interest" description="Disordered" evidence="3">
    <location>
        <begin position="229"/>
        <end position="254"/>
    </location>
</feature>
<evidence type="ECO:0000256" key="4">
    <source>
        <dbReference type="SAM" id="Phobius"/>
    </source>
</evidence>
<organism evidence="5 6">
    <name type="scientific">Stephanodiscus triporus</name>
    <dbReference type="NCBI Taxonomy" id="2934178"/>
    <lineage>
        <taxon>Eukaryota</taxon>
        <taxon>Sar</taxon>
        <taxon>Stramenopiles</taxon>
        <taxon>Ochrophyta</taxon>
        <taxon>Bacillariophyta</taxon>
        <taxon>Coscinodiscophyceae</taxon>
        <taxon>Thalassiosirophycidae</taxon>
        <taxon>Stephanodiscales</taxon>
        <taxon>Stephanodiscaceae</taxon>
        <taxon>Stephanodiscus</taxon>
    </lineage>
</organism>
<evidence type="ECO:0008006" key="7">
    <source>
        <dbReference type="Google" id="ProtNLM"/>
    </source>
</evidence>
<dbReference type="PANTHER" id="PTHR30544:SF8">
    <property type="entry name" value="RADICAL SAM SUPERFAMILY PROTEIN"/>
    <property type="match status" value="1"/>
</dbReference>
<evidence type="ECO:0000256" key="3">
    <source>
        <dbReference type="SAM" id="MobiDB-lite"/>
    </source>
</evidence>
<reference evidence="5 6" key="1">
    <citation type="submission" date="2024-10" db="EMBL/GenBank/DDBJ databases">
        <title>Updated reference genomes for cyclostephanoid diatoms.</title>
        <authorList>
            <person name="Roberts W.R."/>
            <person name="Alverson A.J."/>
        </authorList>
    </citation>
    <scope>NUCLEOTIDE SEQUENCE [LARGE SCALE GENOMIC DNA]</scope>
    <source>
        <strain evidence="5 6">AJA276-08</strain>
    </source>
</reference>
<name>A0ABD3NBQ6_9STRA</name>
<proteinExistence type="predicted"/>
<dbReference type="PANTHER" id="PTHR30544">
    <property type="entry name" value="23S RRNA METHYLTRANSFERASE"/>
    <property type="match status" value="1"/>
</dbReference>
<dbReference type="Gene3D" id="3.20.20.70">
    <property type="entry name" value="Aldolase class I"/>
    <property type="match status" value="3"/>
</dbReference>
<dbReference type="Proteomes" id="UP001530315">
    <property type="component" value="Unassembled WGS sequence"/>
</dbReference>
<accession>A0ABD3NBQ6</accession>
<keyword evidence="4" id="KW-0812">Transmembrane</keyword>
<keyword evidence="2" id="KW-0479">Metal-binding</keyword>
<dbReference type="EMBL" id="JALLAZ020001529">
    <property type="protein sequence ID" value="KAL3773473.1"/>
    <property type="molecule type" value="Genomic_DNA"/>
</dbReference>
<evidence type="ECO:0000256" key="2">
    <source>
        <dbReference type="ARBA" id="ARBA00022485"/>
    </source>
</evidence>
<sequence length="286" mass="31993">MNKNRDGSTTKVVVRLSDGHDVESVLMRHDRSRVTMCVSSQPLNNYDNVLGACRAMIDRRLWNLAHNRVTVSTVGVPSRMRALTRDLPEVNLALSLHAPDQARRERIVPAARGTPIESLIEALDGHMMASGPQTWKAGRHLVVNLIPYNKTDVKDKLSCPSEGHMREFQRIVSSYGSFCTIRRTMGADIAGACGQLVLEEEEKENGRDKLADIEDGPFRVDGSRKTRPIALPLKRRKDDARETHEDESKGDGPDPWVRRLEVATVVAAVCFVISGVLLLFQKRKHK</sequence>
<keyword evidence="2" id="KW-0408">Iron</keyword>
<dbReference type="InterPro" id="IPR040072">
    <property type="entry name" value="Methyltransferase_A"/>
</dbReference>
<feature type="compositionally biased region" description="Basic and acidic residues" evidence="3">
    <location>
        <begin position="236"/>
        <end position="254"/>
    </location>
</feature>
<comment type="caution">
    <text evidence="5">The sequence shown here is derived from an EMBL/GenBank/DDBJ whole genome shotgun (WGS) entry which is preliminary data.</text>
</comment>
<comment type="cofactor">
    <cofactor evidence="1">
        <name>[4Fe-4S] cluster</name>
        <dbReference type="ChEBI" id="CHEBI:49883"/>
    </cofactor>
</comment>
<dbReference type="GO" id="GO:0051539">
    <property type="term" value="F:4 iron, 4 sulfur cluster binding"/>
    <property type="evidence" value="ECO:0007669"/>
    <property type="project" value="UniProtKB-KW"/>
</dbReference>